<evidence type="ECO:0000313" key="5">
    <source>
        <dbReference type="Proteomes" id="UP001195483"/>
    </source>
</evidence>
<evidence type="ECO:0000256" key="2">
    <source>
        <dbReference type="ARBA" id="ARBA00023186"/>
    </source>
</evidence>
<feature type="coiled-coil region" evidence="3">
    <location>
        <begin position="95"/>
        <end position="136"/>
    </location>
</feature>
<dbReference type="AlphaFoldDB" id="A0AAE0TFN4"/>
<evidence type="ECO:0000256" key="3">
    <source>
        <dbReference type="SAM" id="Coils"/>
    </source>
</evidence>
<dbReference type="PANTHER" id="PTHR21431:SF0">
    <property type="entry name" value="PREFOLDIN SUBUNIT 6"/>
    <property type="match status" value="1"/>
</dbReference>
<evidence type="ECO:0008006" key="6">
    <source>
        <dbReference type="Google" id="ProtNLM"/>
    </source>
</evidence>
<dbReference type="Proteomes" id="UP001195483">
    <property type="component" value="Unassembled WGS sequence"/>
</dbReference>
<dbReference type="InterPro" id="IPR002777">
    <property type="entry name" value="PFD_beta-like"/>
</dbReference>
<evidence type="ECO:0000313" key="4">
    <source>
        <dbReference type="EMBL" id="KAK3609474.1"/>
    </source>
</evidence>
<dbReference type="EMBL" id="JAEAOA010001239">
    <property type="protein sequence ID" value="KAK3609474.1"/>
    <property type="molecule type" value="Genomic_DNA"/>
</dbReference>
<comment type="caution">
    <text evidence="4">The sequence shown here is derived from an EMBL/GenBank/DDBJ whole genome shotgun (WGS) entry which is preliminary data.</text>
</comment>
<dbReference type="InterPro" id="IPR009053">
    <property type="entry name" value="Prefoldin"/>
</dbReference>
<dbReference type="GO" id="GO:0016272">
    <property type="term" value="C:prefoldin complex"/>
    <property type="evidence" value="ECO:0007669"/>
    <property type="project" value="InterPro"/>
</dbReference>
<dbReference type="GO" id="GO:0051131">
    <property type="term" value="P:chaperone-mediated protein complex assembly"/>
    <property type="evidence" value="ECO:0007669"/>
    <property type="project" value="TreeGrafter"/>
</dbReference>
<dbReference type="SUPFAM" id="SSF46579">
    <property type="entry name" value="Prefoldin"/>
    <property type="match status" value="1"/>
</dbReference>
<comment type="similarity">
    <text evidence="1">Belongs to the prefoldin subunit beta family.</text>
</comment>
<dbReference type="GO" id="GO:0051087">
    <property type="term" value="F:protein-folding chaperone binding"/>
    <property type="evidence" value="ECO:0007669"/>
    <property type="project" value="TreeGrafter"/>
</dbReference>
<dbReference type="CDD" id="cd23161">
    <property type="entry name" value="Prefoldin_6"/>
    <property type="match status" value="1"/>
</dbReference>
<keyword evidence="3" id="KW-0175">Coiled coil</keyword>
<reference evidence="4" key="3">
    <citation type="submission" date="2023-05" db="EMBL/GenBank/DDBJ databases">
        <authorList>
            <person name="Smith C.H."/>
        </authorList>
    </citation>
    <scope>NUCLEOTIDE SEQUENCE</scope>
    <source>
        <strain evidence="4">CHS0354</strain>
        <tissue evidence="4">Mantle</tissue>
    </source>
</reference>
<dbReference type="PANTHER" id="PTHR21431">
    <property type="entry name" value="PREFOLDIN SUBUNIT 6"/>
    <property type="match status" value="1"/>
</dbReference>
<dbReference type="FunFam" id="1.10.287.370:FF:000003">
    <property type="entry name" value="Prefoldin subunit 6"/>
    <property type="match status" value="1"/>
</dbReference>
<dbReference type="Gene3D" id="1.10.287.370">
    <property type="match status" value="1"/>
</dbReference>
<gene>
    <name evidence="4" type="ORF">CHS0354_020408</name>
</gene>
<dbReference type="Pfam" id="PF01920">
    <property type="entry name" value="Prefoldin_2"/>
    <property type="match status" value="1"/>
</dbReference>
<dbReference type="GO" id="GO:0051082">
    <property type="term" value="F:unfolded protein binding"/>
    <property type="evidence" value="ECO:0007669"/>
    <property type="project" value="InterPro"/>
</dbReference>
<reference evidence="4" key="1">
    <citation type="journal article" date="2021" name="Genome Biol. Evol.">
        <title>A High-Quality Reference Genome for a Parasitic Bivalve with Doubly Uniparental Inheritance (Bivalvia: Unionida).</title>
        <authorList>
            <person name="Smith C.H."/>
        </authorList>
    </citation>
    <scope>NUCLEOTIDE SEQUENCE</scope>
    <source>
        <strain evidence="4">CHS0354</strain>
    </source>
</reference>
<accession>A0AAE0TFN4</accession>
<name>A0AAE0TFN4_9BIVA</name>
<protein>
    <recommendedName>
        <fullName evidence="6">Prefoldin subunit 6</fullName>
    </recommendedName>
</protein>
<keyword evidence="5" id="KW-1185">Reference proteome</keyword>
<reference evidence="4" key="2">
    <citation type="journal article" date="2021" name="Genome Biol. Evol.">
        <title>Developing a high-quality reference genome for a parasitic bivalve with doubly uniparental inheritance (Bivalvia: Unionida).</title>
        <authorList>
            <person name="Smith C.H."/>
        </authorList>
    </citation>
    <scope>NUCLEOTIDE SEQUENCE</scope>
    <source>
        <strain evidence="4">CHS0354</strain>
        <tissue evidence="4">Mantle</tissue>
    </source>
</reference>
<evidence type="ECO:0000256" key="1">
    <source>
        <dbReference type="ARBA" id="ARBA00008045"/>
    </source>
</evidence>
<sequence length="136" mass="16078">MSSFQAMQQKESLQKRIQHEVEQYQKTQKDYQKYIGGRQQLDAQLNENIQVKEELDRLEAAANVYKMIGPVLVKQDLHEAKQNVQKRIDYINGELKRHDGLIQNLEKKQEEQREILANLQKNYQQAQQAQAKINSR</sequence>
<dbReference type="GO" id="GO:0005737">
    <property type="term" value="C:cytoplasm"/>
    <property type="evidence" value="ECO:0007669"/>
    <property type="project" value="TreeGrafter"/>
</dbReference>
<keyword evidence="2" id="KW-0143">Chaperone</keyword>
<feature type="coiled-coil region" evidence="3">
    <location>
        <begin position="7"/>
        <end position="61"/>
    </location>
</feature>
<proteinExistence type="inferred from homology"/>
<dbReference type="GO" id="GO:0006457">
    <property type="term" value="P:protein folding"/>
    <property type="evidence" value="ECO:0007669"/>
    <property type="project" value="InterPro"/>
</dbReference>
<organism evidence="4 5">
    <name type="scientific">Potamilus streckersoni</name>
    <dbReference type="NCBI Taxonomy" id="2493646"/>
    <lineage>
        <taxon>Eukaryota</taxon>
        <taxon>Metazoa</taxon>
        <taxon>Spiralia</taxon>
        <taxon>Lophotrochozoa</taxon>
        <taxon>Mollusca</taxon>
        <taxon>Bivalvia</taxon>
        <taxon>Autobranchia</taxon>
        <taxon>Heteroconchia</taxon>
        <taxon>Palaeoheterodonta</taxon>
        <taxon>Unionida</taxon>
        <taxon>Unionoidea</taxon>
        <taxon>Unionidae</taxon>
        <taxon>Ambleminae</taxon>
        <taxon>Lampsilini</taxon>
        <taxon>Potamilus</taxon>
    </lineage>
</organism>